<accession>A0ACB9XJ33</accession>
<proteinExistence type="predicted"/>
<evidence type="ECO:0000313" key="2">
    <source>
        <dbReference type="Proteomes" id="UP001057452"/>
    </source>
</evidence>
<reference evidence="1" key="1">
    <citation type="submission" date="2022-05" db="EMBL/GenBank/DDBJ databases">
        <title>Chromosome-level genome of Chaenocephalus aceratus.</title>
        <authorList>
            <person name="Park H."/>
        </authorList>
    </citation>
    <scope>NUCLEOTIDE SEQUENCE</scope>
    <source>
        <strain evidence="1">KU_202001</strain>
    </source>
</reference>
<protein>
    <submittedName>
        <fullName evidence="1">Uncharacterized protein</fullName>
    </submittedName>
</protein>
<dbReference type="EMBL" id="CM043789">
    <property type="protein sequence ID" value="KAI4826653.1"/>
    <property type="molecule type" value="Genomic_DNA"/>
</dbReference>
<dbReference type="Proteomes" id="UP001057452">
    <property type="component" value="Chromosome 5"/>
</dbReference>
<comment type="caution">
    <text evidence="1">The sequence shown here is derived from an EMBL/GenBank/DDBJ whole genome shotgun (WGS) entry which is preliminary data.</text>
</comment>
<organism evidence="1 2">
    <name type="scientific">Chaenocephalus aceratus</name>
    <name type="common">Blackfin icefish</name>
    <name type="synonym">Chaenichthys aceratus</name>
    <dbReference type="NCBI Taxonomy" id="36190"/>
    <lineage>
        <taxon>Eukaryota</taxon>
        <taxon>Metazoa</taxon>
        <taxon>Chordata</taxon>
        <taxon>Craniata</taxon>
        <taxon>Vertebrata</taxon>
        <taxon>Euteleostomi</taxon>
        <taxon>Actinopterygii</taxon>
        <taxon>Neopterygii</taxon>
        <taxon>Teleostei</taxon>
        <taxon>Neoteleostei</taxon>
        <taxon>Acanthomorphata</taxon>
        <taxon>Eupercaria</taxon>
        <taxon>Perciformes</taxon>
        <taxon>Notothenioidei</taxon>
        <taxon>Channichthyidae</taxon>
        <taxon>Chaenocephalus</taxon>
    </lineage>
</organism>
<sequence length="90" mass="10294">MKYESGLHEEEVPAPGQSPGGGASPRSESRRRCQPQVRVQEEVPESRRRCIRTALHDSYLLRNQVNVYRPALLNVILTQLPRDPQSRECL</sequence>
<name>A0ACB9XJ33_CHAAC</name>
<gene>
    <name evidence="1" type="ORF">KUCAC02_030090</name>
</gene>
<keyword evidence="2" id="KW-1185">Reference proteome</keyword>
<evidence type="ECO:0000313" key="1">
    <source>
        <dbReference type="EMBL" id="KAI4826653.1"/>
    </source>
</evidence>